<protein>
    <recommendedName>
        <fullName evidence="5">MHD domain-containing protein</fullName>
    </recommendedName>
</protein>
<dbReference type="CDD" id="cd14837">
    <property type="entry name" value="AP3_Mu_N"/>
    <property type="match status" value="1"/>
</dbReference>
<keyword evidence="2" id="KW-0813">Transport</keyword>
<dbReference type="InterPro" id="IPR011012">
    <property type="entry name" value="Longin-like_dom_sf"/>
</dbReference>
<evidence type="ECO:0000259" key="5">
    <source>
        <dbReference type="PROSITE" id="PS51072"/>
    </source>
</evidence>
<comment type="subcellular location">
    <subcellularLocation>
        <location evidence="1">Endomembrane system</location>
    </subcellularLocation>
</comment>
<dbReference type="OrthoDB" id="870at2759"/>
<reference evidence="6 7" key="1">
    <citation type="journal article" date="2020" name="ISME J.">
        <title>Uncovering the hidden diversity of litter-decomposition mechanisms in mushroom-forming fungi.</title>
        <authorList>
            <person name="Floudas D."/>
            <person name="Bentzer J."/>
            <person name="Ahren D."/>
            <person name="Johansson T."/>
            <person name="Persson P."/>
            <person name="Tunlid A."/>
        </authorList>
    </citation>
    <scope>NUCLEOTIDE SEQUENCE [LARGE SCALE GENOMIC DNA]</scope>
    <source>
        <strain evidence="6 7">CBS 101986</strain>
    </source>
</reference>
<dbReference type="Pfam" id="PF00928">
    <property type="entry name" value="Adap_comp_sub"/>
    <property type="match status" value="1"/>
</dbReference>
<dbReference type="InterPro" id="IPR028565">
    <property type="entry name" value="MHD"/>
</dbReference>
<keyword evidence="7" id="KW-1185">Reference proteome</keyword>
<dbReference type="SUPFAM" id="SSF51430">
    <property type="entry name" value="NAD(P)-linked oxidoreductase"/>
    <property type="match status" value="1"/>
</dbReference>
<proteinExistence type="predicted"/>
<keyword evidence="3" id="KW-0653">Protein transport</keyword>
<dbReference type="InterPro" id="IPR020471">
    <property type="entry name" value="AKR"/>
</dbReference>
<dbReference type="Gene3D" id="2.60.40.1170">
    <property type="entry name" value="Mu homology domain, subdomain B"/>
    <property type="match status" value="2"/>
</dbReference>
<evidence type="ECO:0000313" key="7">
    <source>
        <dbReference type="Proteomes" id="UP000567179"/>
    </source>
</evidence>
<dbReference type="InterPro" id="IPR036812">
    <property type="entry name" value="NAD(P)_OxRdtase_dom_sf"/>
</dbReference>
<dbReference type="PROSITE" id="PS00990">
    <property type="entry name" value="CLAT_ADAPTOR_M_1"/>
    <property type="match status" value="1"/>
</dbReference>
<name>A0A8H5F3K5_9AGAR</name>
<dbReference type="InterPro" id="IPR001392">
    <property type="entry name" value="Clathrin_mu"/>
</dbReference>
<evidence type="ECO:0000256" key="4">
    <source>
        <dbReference type="ARBA" id="ARBA00023136"/>
    </source>
</evidence>
<comment type="caution">
    <text evidence="6">The sequence shown here is derived from an EMBL/GenBank/DDBJ whole genome shotgun (WGS) entry which is preliminary data.</text>
</comment>
<dbReference type="GO" id="GO:0006886">
    <property type="term" value="P:intracellular protein transport"/>
    <property type="evidence" value="ECO:0007669"/>
    <property type="project" value="InterPro"/>
</dbReference>
<dbReference type="GO" id="GO:0070485">
    <property type="term" value="P:dehydro-D-arabinono-1,4-lactone biosynthetic process"/>
    <property type="evidence" value="ECO:0007669"/>
    <property type="project" value="TreeGrafter"/>
</dbReference>
<dbReference type="EMBL" id="JAACJJ010000028">
    <property type="protein sequence ID" value="KAF5322424.1"/>
    <property type="molecule type" value="Genomic_DNA"/>
</dbReference>
<dbReference type="SUPFAM" id="SSF64356">
    <property type="entry name" value="SNARE-like"/>
    <property type="match status" value="1"/>
</dbReference>
<dbReference type="AlphaFoldDB" id="A0A8H5F3K5"/>
<dbReference type="GO" id="GO:0005829">
    <property type="term" value="C:cytosol"/>
    <property type="evidence" value="ECO:0007669"/>
    <property type="project" value="TreeGrafter"/>
</dbReference>
<sequence length="799" mass="86336">MSSIPVPQSVIPPEVEEDVPTPGPLVPTLGGLLDLPALVYGAGALSGKYNTDDHLASAIPLRTVRLALRYGIRAIDTSVYYGPSEIVLGDALYALRDEFPRSSYKLMTKCGRYGDDLFDYSPSRIRESIKQSLARLKTDYLDTVYLHDVEFVATAVAPKTTGNHTSALAEDAAAYGLAPGDEAKVHGDGDQKVLDAFRTLQAMKEEGLIKYIGITGYPLATILRIAILIRNTAPFRPVDVLLSYSHLCLQNTTFLDFAPHLYERAGIAQLVAASPLSMALLTPRPPVWHPAPPDLQEAVVKARSTWDGDFPNLAVGYAVRQTALLTEQMKNRPVPLVTGFNGIILLDNHGRPIIQSGFRSTSPGYPLLHIDAVNDALAKATRPQDVDPVIYVSAYNIGDSPSACCHVPCADMRILCPISGNADPLFGFAFLQTFIEILNEYFGSLSTATIKDNFDVVYQLLEETLDAGGHPLTTSSNALRDIVLPPSLLNKLLNVAGANITTTINSGSGLGSGPFSSPIPWRKAGLKYTSNEIYFDMVEELNAIVNRNGGPVSSNVFGKIESNSRLSGTPDCLLSFTNPSVLVDCAFHPCVRLNRWTRGKTLSFVPPDGKFTLAEYRYSPAASTSTSTAVGKDTVPIPFTVKTLFDIEAQGGSFDVTLTSRLNTRNLENIVVELDLGEGAAGIKCTAARGTGGLGRGGINALDMGSGGNTGASWAFDSKKRVLRWEIASAPSASSWNLRGSFTTPSITPRPSHALQIRFEIQSYTFSSLKVEQLKITGEAYKPYKGVRGRAIGNVEWRW</sequence>
<organism evidence="6 7">
    <name type="scientific">Psilocybe cf. subviscida</name>
    <dbReference type="NCBI Taxonomy" id="2480587"/>
    <lineage>
        <taxon>Eukaryota</taxon>
        <taxon>Fungi</taxon>
        <taxon>Dikarya</taxon>
        <taxon>Basidiomycota</taxon>
        <taxon>Agaricomycotina</taxon>
        <taxon>Agaricomycetes</taxon>
        <taxon>Agaricomycetidae</taxon>
        <taxon>Agaricales</taxon>
        <taxon>Agaricineae</taxon>
        <taxon>Strophariaceae</taxon>
        <taxon>Psilocybe</taxon>
    </lineage>
</organism>
<dbReference type="PANTHER" id="PTHR42686">
    <property type="entry name" value="GH17980P-RELATED"/>
    <property type="match status" value="1"/>
</dbReference>
<dbReference type="GO" id="GO:0012505">
    <property type="term" value="C:endomembrane system"/>
    <property type="evidence" value="ECO:0007669"/>
    <property type="project" value="UniProtKB-SubCell"/>
</dbReference>
<dbReference type="Proteomes" id="UP000567179">
    <property type="component" value="Unassembled WGS sequence"/>
</dbReference>
<evidence type="ECO:0000256" key="2">
    <source>
        <dbReference type="ARBA" id="ARBA00022448"/>
    </source>
</evidence>
<dbReference type="Pfam" id="PF00248">
    <property type="entry name" value="Aldo_ket_red"/>
    <property type="match status" value="1"/>
</dbReference>
<dbReference type="SUPFAM" id="SSF49447">
    <property type="entry name" value="Second domain of Mu2 adaptin subunit (ap50) of ap2 adaptor"/>
    <property type="match status" value="1"/>
</dbReference>
<dbReference type="GO" id="GO:0030131">
    <property type="term" value="C:clathrin adaptor complex"/>
    <property type="evidence" value="ECO:0007669"/>
    <property type="project" value="InterPro"/>
</dbReference>
<dbReference type="GO" id="GO:0016192">
    <property type="term" value="P:vesicle-mediated transport"/>
    <property type="evidence" value="ECO:0007669"/>
    <property type="project" value="InterPro"/>
</dbReference>
<dbReference type="GO" id="GO:0045290">
    <property type="term" value="F:D-arabinose 1-dehydrogenase [NAD(P)+] activity"/>
    <property type="evidence" value="ECO:0007669"/>
    <property type="project" value="TreeGrafter"/>
</dbReference>
<dbReference type="PROSITE" id="PS51072">
    <property type="entry name" value="MHD"/>
    <property type="match status" value="1"/>
</dbReference>
<dbReference type="InterPro" id="IPR036168">
    <property type="entry name" value="AP2_Mu_C_sf"/>
</dbReference>
<dbReference type="Gene3D" id="3.30.450.60">
    <property type="match status" value="1"/>
</dbReference>
<keyword evidence="4" id="KW-0472">Membrane</keyword>
<dbReference type="PRINTS" id="PR00314">
    <property type="entry name" value="CLATHRINADPT"/>
</dbReference>
<gene>
    <name evidence="6" type="ORF">D9619_001063</name>
</gene>
<dbReference type="CDD" id="cd09252">
    <property type="entry name" value="AP-3_Mu3_Cterm"/>
    <property type="match status" value="1"/>
</dbReference>
<dbReference type="Gene3D" id="3.20.20.100">
    <property type="entry name" value="NADP-dependent oxidoreductase domain"/>
    <property type="match status" value="1"/>
</dbReference>
<accession>A0A8H5F3K5</accession>
<evidence type="ECO:0000256" key="1">
    <source>
        <dbReference type="ARBA" id="ARBA00004308"/>
    </source>
</evidence>
<dbReference type="PANTHER" id="PTHR42686:SF1">
    <property type="entry name" value="GH17980P-RELATED"/>
    <property type="match status" value="1"/>
</dbReference>
<dbReference type="InterPro" id="IPR023210">
    <property type="entry name" value="NADP_OxRdtase_dom"/>
</dbReference>
<evidence type="ECO:0000256" key="3">
    <source>
        <dbReference type="ARBA" id="ARBA00022927"/>
    </source>
</evidence>
<evidence type="ECO:0000313" key="6">
    <source>
        <dbReference type="EMBL" id="KAF5322424.1"/>
    </source>
</evidence>
<dbReference type="InterPro" id="IPR018240">
    <property type="entry name" value="Clathrin_mu_CS"/>
</dbReference>
<feature type="domain" description="MHD" evidence="5">
    <location>
        <begin position="530"/>
        <end position="799"/>
    </location>
</feature>